<protein>
    <submittedName>
        <fullName evidence="1">SnoRNA-binding rRNA-processing protein utp10</fullName>
    </submittedName>
</protein>
<comment type="caution">
    <text evidence="1">The sequence shown here is derived from an EMBL/GenBank/DDBJ whole genome shotgun (WGS) entry which is preliminary data.</text>
</comment>
<proteinExistence type="predicted"/>
<keyword evidence="2" id="KW-1185">Reference proteome</keyword>
<evidence type="ECO:0000313" key="1">
    <source>
        <dbReference type="EMBL" id="KAJ2810924.1"/>
    </source>
</evidence>
<sequence length="576" mass="62774">MASSLASQLYKMRTLDRAMGNERAHNVRASFLFDGRQAADLDTQTIFDIGRDGLQELRQMNQRFDAYADTLFSEAIKDMDRVLQTKEENAKLDESIRSFLFQLAPHFLTKPAGKAIEWLVRRFRIHEFNARDVLAAIMPYHETKAFLTMLTIITFETSDMDLFGFLVAQRKSRRLLDRQTLMAQCLRDRSLMAFVCEAVFRACRQGLDYPGLHSFYAMVMSQYIGQLPTIDNSAVQFVVPCVLDGLSLSSRDAQAAAYMVLGSLAARATLTEDALEKVLCAVAGRRPADVRTMAMCLVQVLQTQADAFNARLPARLLGVLASHATLPRILSQLAESFDVEMFMRPLLSSLAHHAFTSAELSQFLAALVAALPVAYAPTLCERIVAEYIAHGGAQGSSAEIVDVVRLRYGQQLEDAIGAAAAGSSSAVGDSEAMHKMLYELKAGGSNNRSGVVHIKETSTTLYLSINHADAGIRLVAAKALKAIVAGERTDVELSREEASSLVVDRLAHDDSEQVLEVVLSLPLPTLVEGPALVAALVSVLDDERVPLGKLSSSVAGNLLAIDATDAQTYGRVASAL</sequence>
<feature type="non-terminal residue" evidence="1">
    <location>
        <position position="576"/>
    </location>
</feature>
<dbReference type="EMBL" id="JANBUP010000580">
    <property type="protein sequence ID" value="KAJ2810924.1"/>
    <property type="molecule type" value="Genomic_DNA"/>
</dbReference>
<reference evidence="1" key="1">
    <citation type="submission" date="2022-07" db="EMBL/GenBank/DDBJ databases">
        <title>Phylogenomic reconstructions and comparative analyses of Kickxellomycotina fungi.</title>
        <authorList>
            <person name="Reynolds N.K."/>
            <person name="Stajich J.E."/>
            <person name="Barry K."/>
            <person name="Grigoriev I.V."/>
            <person name="Crous P."/>
            <person name="Smith M.E."/>
        </authorList>
    </citation>
    <scope>NUCLEOTIDE SEQUENCE</scope>
    <source>
        <strain evidence="1">CBS 102833</strain>
    </source>
</reference>
<gene>
    <name evidence="1" type="primary">UTP10_2</name>
    <name evidence="1" type="ORF">H4S07_002387</name>
</gene>
<name>A0ACC1LKT1_9FUNG</name>
<dbReference type="Proteomes" id="UP001140096">
    <property type="component" value="Unassembled WGS sequence"/>
</dbReference>
<organism evidence="1 2">
    <name type="scientific">Coemansia furcata</name>
    <dbReference type="NCBI Taxonomy" id="417177"/>
    <lineage>
        <taxon>Eukaryota</taxon>
        <taxon>Fungi</taxon>
        <taxon>Fungi incertae sedis</taxon>
        <taxon>Zoopagomycota</taxon>
        <taxon>Kickxellomycotina</taxon>
        <taxon>Kickxellomycetes</taxon>
        <taxon>Kickxellales</taxon>
        <taxon>Kickxellaceae</taxon>
        <taxon>Coemansia</taxon>
    </lineage>
</organism>
<accession>A0ACC1LKT1</accession>
<evidence type="ECO:0000313" key="2">
    <source>
        <dbReference type="Proteomes" id="UP001140096"/>
    </source>
</evidence>